<protein>
    <submittedName>
        <fullName evidence="2">Uncharacterized protein</fullName>
    </submittedName>
</protein>
<dbReference type="AlphaFoldDB" id="A0A426XSP1"/>
<feature type="compositionally biased region" description="Low complexity" evidence="1">
    <location>
        <begin position="233"/>
        <end position="250"/>
    </location>
</feature>
<evidence type="ECO:0000256" key="1">
    <source>
        <dbReference type="SAM" id="MobiDB-lite"/>
    </source>
</evidence>
<evidence type="ECO:0000313" key="3">
    <source>
        <dbReference type="Proteomes" id="UP000287651"/>
    </source>
</evidence>
<sequence length="250" mass="27649">MLQWANQYVAAETLVAGKREDHKKSRSDKPQGQPPGTSRRRDRSELPALRPLPILLNSTRTKVFLQVCDKGLLKTPNPIRTKIGGHDKRSTLTPRATEGSHRRVVHQPLAHRRPPKKKRRDPTRSPLPGIGSEVELTPIGTRILPTPDGRSSRCRFPNSGIKANVFVRKIGFKLRVMGLNRVESFYAFLLRFRSEGSPCKGQPGMATTSPFDGAVDHLQRGDRLQPRPPAKGRPPAGAAAPRARPAVASQ</sequence>
<dbReference type="EMBL" id="AMZH03017827">
    <property type="protein sequence ID" value="RRT42462.1"/>
    <property type="molecule type" value="Genomic_DNA"/>
</dbReference>
<name>A0A426XSP1_ENSVE</name>
<feature type="region of interest" description="Disordered" evidence="1">
    <location>
        <begin position="15"/>
        <end position="49"/>
    </location>
</feature>
<proteinExistence type="predicted"/>
<reference evidence="2 3" key="1">
    <citation type="journal article" date="2014" name="Agronomy (Basel)">
        <title>A Draft Genome Sequence for Ensete ventricosum, the Drought-Tolerant Tree Against Hunger.</title>
        <authorList>
            <person name="Harrison J."/>
            <person name="Moore K.A."/>
            <person name="Paszkiewicz K."/>
            <person name="Jones T."/>
            <person name="Grant M."/>
            <person name="Ambacheew D."/>
            <person name="Muzemil S."/>
            <person name="Studholme D.J."/>
        </authorList>
    </citation>
    <scope>NUCLEOTIDE SEQUENCE [LARGE SCALE GENOMIC DNA]</scope>
</reference>
<feature type="region of interest" description="Disordered" evidence="1">
    <location>
        <begin position="197"/>
        <end position="250"/>
    </location>
</feature>
<gene>
    <name evidence="2" type="ORF">B296_00052214</name>
</gene>
<feature type="compositionally biased region" description="Basic residues" evidence="1">
    <location>
        <begin position="102"/>
        <end position="121"/>
    </location>
</feature>
<accession>A0A426XSP1</accession>
<comment type="caution">
    <text evidence="2">The sequence shown here is derived from an EMBL/GenBank/DDBJ whole genome shotgun (WGS) entry which is preliminary data.</text>
</comment>
<organism evidence="2 3">
    <name type="scientific">Ensete ventricosum</name>
    <name type="common">Abyssinian banana</name>
    <name type="synonym">Musa ensete</name>
    <dbReference type="NCBI Taxonomy" id="4639"/>
    <lineage>
        <taxon>Eukaryota</taxon>
        <taxon>Viridiplantae</taxon>
        <taxon>Streptophyta</taxon>
        <taxon>Embryophyta</taxon>
        <taxon>Tracheophyta</taxon>
        <taxon>Spermatophyta</taxon>
        <taxon>Magnoliopsida</taxon>
        <taxon>Liliopsida</taxon>
        <taxon>Zingiberales</taxon>
        <taxon>Musaceae</taxon>
        <taxon>Ensete</taxon>
    </lineage>
</organism>
<feature type="region of interest" description="Disordered" evidence="1">
    <location>
        <begin position="75"/>
        <end position="133"/>
    </location>
</feature>
<evidence type="ECO:0000313" key="2">
    <source>
        <dbReference type="EMBL" id="RRT42462.1"/>
    </source>
</evidence>
<dbReference type="Proteomes" id="UP000287651">
    <property type="component" value="Unassembled WGS sequence"/>
</dbReference>
<feature type="compositionally biased region" description="Basic and acidic residues" evidence="1">
    <location>
        <begin position="214"/>
        <end position="225"/>
    </location>
</feature>
<feature type="compositionally biased region" description="Basic and acidic residues" evidence="1">
    <location>
        <begin position="17"/>
        <end position="29"/>
    </location>
</feature>